<dbReference type="Pfam" id="PF03713">
    <property type="entry name" value="DUF305"/>
    <property type="match status" value="1"/>
</dbReference>
<name>A0ABD6FBZ5_9PSEU</name>
<sequence length="231" mass="25216">MRRWIVVPLTLWVLALPACTGDDDGGGEQGARPAPSVIAPGKPGEPNKTLSPEEARSAVPKNEPNEADFRFVEDMVVHHSQAVVMTDLAETRASDAKVKAIAKRIAGAQRAEIDMMNTWLKRHGREPLDVPGAKGHRQGGHHGHGEHGMQHDHEGMPGMATQEQLDQLAASRGAKFDSLFLRLMIAHHEGALTMAHEVQRDGSDIRVQEMADEIIATQSAEIAKMEAMQRD</sequence>
<feature type="region of interest" description="Disordered" evidence="1">
    <location>
        <begin position="23"/>
        <end position="64"/>
    </location>
</feature>
<feature type="chain" id="PRO_5044769820" evidence="2">
    <location>
        <begin position="21"/>
        <end position="231"/>
    </location>
</feature>
<dbReference type="PANTHER" id="PTHR36933:SF1">
    <property type="entry name" value="SLL0788 PROTEIN"/>
    <property type="match status" value="1"/>
</dbReference>
<accession>A0ABD6FBZ5</accession>
<keyword evidence="2" id="KW-0732">Signal</keyword>
<dbReference type="InterPro" id="IPR012347">
    <property type="entry name" value="Ferritin-like"/>
</dbReference>
<reference evidence="4 5" key="1">
    <citation type="journal article" date="2021" name="BMC Genomics">
        <title>Genome-resolved metagenome and metatranscriptome analyses of thermophilic composting reveal key bacterial players and their metabolic interactions.</title>
        <authorList>
            <person name="Braga L.P.P."/>
            <person name="Pereira R.V."/>
            <person name="Martins L.F."/>
            <person name="Moura L.M.S."/>
            <person name="Sanchez F.B."/>
            <person name="Patane J.S.L."/>
            <person name="da Silva A.M."/>
            <person name="Setubal J.C."/>
        </authorList>
    </citation>
    <scope>NUCLEOTIDE SEQUENCE [LARGE SCALE GENOMIC DNA]</scope>
    <source>
        <strain evidence="4">ZC4RG45</strain>
    </source>
</reference>
<feature type="domain" description="DUF305" evidence="3">
    <location>
        <begin position="68"/>
        <end position="228"/>
    </location>
</feature>
<dbReference type="EMBL" id="QGUI02000024">
    <property type="protein sequence ID" value="MFO7191324.1"/>
    <property type="molecule type" value="Genomic_DNA"/>
</dbReference>
<protein>
    <submittedName>
        <fullName evidence="4">DUF305 domain-containing protein</fullName>
    </submittedName>
</protein>
<evidence type="ECO:0000256" key="2">
    <source>
        <dbReference type="SAM" id="SignalP"/>
    </source>
</evidence>
<dbReference type="AlphaFoldDB" id="A0ABD6FBZ5"/>
<evidence type="ECO:0000313" key="5">
    <source>
        <dbReference type="Proteomes" id="UP000249324"/>
    </source>
</evidence>
<dbReference type="PANTHER" id="PTHR36933">
    <property type="entry name" value="SLL0788 PROTEIN"/>
    <property type="match status" value="1"/>
</dbReference>
<feature type="compositionally biased region" description="Basic and acidic residues" evidence="1">
    <location>
        <begin position="143"/>
        <end position="155"/>
    </location>
</feature>
<evidence type="ECO:0000256" key="1">
    <source>
        <dbReference type="SAM" id="MobiDB-lite"/>
    </source>
</evidence>
<feature type="signal peptide" evidence="2">
    <location>
        <begin position="1"/>
        <end position="20"/>
    </location>
</feature>
<comment type="caution">
    <text evidence="4">The sequence shown here is derived from an EMBL/GenBank/DDBJ whole genome shotgun (WGS) entry which is preliminary data.</text>
</comment>
<gene>
    <name evidence="4" type="ORF">DIU77_003690</name>
</gene>
<dbReference type="InterPro" id="IPR005183">
    <property type="entry name" value="DUF305_CopM-like"/>
</dbReference>
<evidence type="ECO:0000259" key="3">
    <source>
        <dbReference type="Pfam" id="PF03713"/>
    </source>
</evidence>
<dbReference type="Proteomes" id="UP000249324">
    <property type="component" value="Unassembled WGS sequence"/>
</dbReference>
<dbReference type="Gene3D" id="1.20.1260.10">
    <property type="match status" value="1"/>
</dbReference>
<proteinExistence type="predicted"/>
<feature type="region of interest" description="Disordered" evidence="1">
    <location>
        <begin position="132"/>
        <end position="157"/>
    </location>
</feature>
<evidence type="ECO:0000313" key="4">
    <source>
        <dbReference type="EMBL" id="MFO7191324.1"/>
    </source>
</evidence>
<organism evidence="4 5">
    <name type="scientific">Thermocrispum agreste</name>
    <dbReference type="NCBI Taxonomy" id="37925"/>
    <lineage>
        <taxon>Bacteria</taxon>
        <taxon>Bacillati</taxon>
        <taxon>Actinomycetota</taxon>
        <taxon>Actinomycetes</taxon>
        <taxon>Pseudonocardiales</taxon>
        <taxon>Pseudonocardiaceae</taxon>
        <taxon>Thermocrispum</taxon>
    </lineage>
</organism>